<evidence type="ECO:0000313" key="1">
    <source>
        <dbReference type="EMBL" id="MFC4555568.1"/>
    </source>
</evidence>
<accession>A0ABV9DCG3</accession>
<dbReference type="RefSeq" id="WP_122823569.1">
    <property type="nucleotide sequence ID" value="NZ_CP033325.1"/>
</dbReference>
<dbReference type="Gene3D" id="3.40.50.1240">
    <property type="entry name" value="Phosphoglycerate mutase-like"/>
    <property type="match status" value="1"/>
</dbReference>
<dbReference type="Pfam" id="PF00300">
    <property type="entry name" value="His_Phos_1"/>
    <property type="match status" value="1"/>
</dbReference>
<name>A0ABV9DCG3_9MICO</name>
<dbReference type="InterPro" id="IPR050275">
    <property type="entry name" value="PGM_Phosphatase"/>
</dbReference>
<dbReference type="SMART" id="SM00855">
    <property type="entry name" value="PGAM"/>
    <property type="match status" value="1"/>
</dbReference>
<organism evidence="1 2">
    <name type="scientific">Georgenia faecalis</name>
    <dbReference type="NCBI Taxonomy" id="2483799"/>
    <lineage>
        <taxon>Bacteria</taxon>
        <taxon>Bacillati</taxon>
        <taxon>Actinomycetota</taxon>
        <taxon>Actinomycetes</taxon>
        <taxon>Micrococcales</taxon>
        <taxon>Bogoriellaceae</taxon>
        <taxon>Georgenia</taxon>
    </lineage>
</organism>
<protein>
    <submittedName>
        <fullName evidence="1">Histidine phosphatase family protein</fullName>
    </submittedName>
</protein>
<dbReference type="CDD" id="cd07067">
    <property type="entry name" value="HP_PGM_like"/>
    <property type="match status" value="1"/>
</dbReference>
<dbReference type="InterPro" id="IPR029033">
    <property type="entry name" value="His_PPase_superfam"/>
</dbReference>
<dbReference type="PANTHER" id="PTHR48100">
    <property type="entry name" value="BROAD-SPECIFICITY PHOSPHATASE YOR283W-RELATED"/>
    <property type="match status" value="1"/>
</dbReference>
<sequence length="206" mass="22207">MSARLVVLWRHGQTRYNAAMRLQGQVDIELNEVGVEQAERAAAGIAALGPTRIVSSDLQRAARTAQALGDRTGRDVELDPRLRERSFGQWEGLTAEEIQAGWPEAHQAWRRGQEPADIGAESRGDVAARVSSAVRETADGMDDGVLVVVAHGAALTLGLTALLDLDPTEWFGLAGLDNCRWSVLTGNPGRRPEWRLTGHNLGVAGT</sequence>
<keyword evidence="2" id="KW-1185">Reference proteome</keyword>
<dbReference type="PROSITE" id="PS00175">
    <property type="entry name" value="PG_MUTASE"/>
    <property type="match status" value="1"/>
</dbReference>
<dbReference type="SUPFAM" id="SSF53254">
    <property type="entry name" value="Phosphoglycerate mutase-like"/>
    <property type="match status" value="1"/>
</dbReference>
<dbReference type="InterPro" id="IPR013078">
    <property type="entry name" value="His_Pase_superF_clade-1"/>
</dbReference>
<dbReference type="EMBL" id="JBHSGF010000006">
    <property type="protein sequence ID" value="MFC4555568.1"/>
    <property type="molecule type" value="Genomic_DNA"/>
</dbReference>
<reference evidence="2" key="1">
    <citation type="journal article" date="2019" name="Int. J. Syst. Evol. Microbiol.">
        <title>The Global Catalogue of Microorganisms (GCM) 10K type strain sequencing project: providing services to taxonomists for standard genome sequencing and annotation.</title>
        <authorList>
            <consortium name="The Broad Institute Genomics Platform"/>
            <consortium name="The Broad Institute Genome Sequencing Center for Infectious Disease"/>
            <person name="Wu L."/>
            <person name="Ma J."/>
        </authorList>
    </citation>
    <scope>NUCLEOTIDE SEQUENCE [LARGE SCALE GENOMIC DNA]</scope>
    <source>
        <strain evidence="2">JCM 3369</strain>
    </source>
</reference>
<gene>
    <name evidence="1" type="ORF">ACFO3F_09945</name>
</gene>
<dbReference type="PANTHER" id="PTHR48100:SF62">
    <property type="entry name" value="GLUCOSYL-3-PHOSPHOGLYCERATE PHOSPHATASE"/>
    <property type="match status" value="1"/>
</dbReference>
<comment type="caution">
    <text evidence="1">The sequence shown here is derived from an EMBL/GenBank/DDBJ whole genome shotgun (WGS) entry which is preliminary data.</text>
</comment>
<dbReference type="Proteomes" id="UP001595955">
    <property type="component" value="Unassembled WGS sequence"/>
</dbReference>
<dbReference type="InterPro" id="IPR001345">
    <property type="entry name" value="PG/BPGM_mutase_AS"/>
</dbReference>
<proteinExistence type="predicted"/>
<evidence type="ECO:0000313" key="2">
    <source>
        <dbReference type="Proteomes" id="UP001595955"/>
    </source>
</evidence>